<sequence length="64" mass="7553">MKEFFEFAWHSVSSLILKIRVQTKKSAQSTKLKIINGQNRRNQKSIGVIPEIKIPPKPRFRKKF</sequence>
<organism evidence="1 2">
    <name type="scientific">Mucilaginibacter celer</name>
    <dbReference type="NCBI Taxonomy" id="2305508"/>
    <lineage>
        <taxon>Bacteria</taxon>
        <taxon>Pseudomonadati</taxon>
        <taxon>Bacteroidota</taxon>
        <taxon>Sphingobacteriia</taxon>
        <taxon>Sphingobacteriales</taxon>
        <taxon>Sphingobacteriaceae</taxon>
        <taxon>Mucilaginibacter</taxon>
    </lineage>
</organism>
<dbReference type="AlphaFoldDB" id="A0A494VJS3"/>
<accession>A0A494VJS3</accession>
<protein>
    <submittedName>
        <fullName evidence="1">Uncharacterized protein</fullName>
    </submittedName>
</protein>
<reference evidence="1 2" key="1">
    <citation type="submission" date="2018-10" db="EMBL/GenBank/DDBJ databases">
        <title>Genome sequencing of Mucilaginibacter sp. HYN0043.</title>
        <authorList>
            <person name="Kim M."/>
            <person name="Yi H."/>
        </authorList>
    </citation>
    <scope>NUCLEOTIDE SEQUENCE [LARGE SCALE GENOMIC DNA]</scope>
    <source>
        <strain evidence="1 2">HYN0043</strain>
    </source>
</reference>
<dbReference type="EMBL" id="CP032869">
    <property type="protein sequence ID" value="AYL94554.1"/>
    <property type="molecule type" value="Genomic_DNA"/>
</dbReference>
<proteinExistence type="predicted"/>
<evidence type="ECO:0000313" key="2">
    <source>
        <dbReference type="Proteomes" id="UP000270046"/>
    </source>
</evidence>
<keyword evidence="2" id="KW-1185">Reference proteome</keyword>
<dbReference type="KEGG" id="muh:HYN43_004215"/>
<dbReference type="Proteomes" id="UP000270046">
    <property type="component" value="Chromosome"/>
</dbReference>
<gene>
    <name evidence="1" type="ORF">HYN43_004215</name>
</gene>
<name>A0A494VJS3_9SPHI</name>
<evidence type="ECO:0000313" key="1">
    <source>
        <dbReference type="EMBL" id="AYL94554.1"/>
    </source>
</evidence>